<proteinExistence type="predicted"/>
<dbReference type="InterPro" id="IPR018253">
    <property type="entry name" value="DnaJ_domain_CS"/>
</dbReference>
<dbReference type="Proteomes" id="UP000431269">
    <property type="component" value="Chromosome"/>
</dbReference>
<feature type="region of interest" description="Disordered" evidence="1">
    <location>
        <begin position="72"/>
        <end position="105"/>
    </location>
</feature>
<evidence type="ECO:0000313" key="4">
    <source>
        <dbReference type="Proteomes" id="UP000431269"/>
    </source>
</evidence>
<dbReference type="InterPro" id="IPR036869">
    <property type="entry name" value="J_dom_sf"/>
</dbReference>
<dbReference type="CDD" id="cd06257">
    <property type="entry name" value="DnaJ"/>
    <property type="match status" value="1"/>
</dbReference>
<dbReference type="GO" id="GO:0003677">
    <property type="term" value="F:DNA binding"/>
    <property type="evidence" value="ECO:0007669"/>
    <property type="project" value="UniProtKB-KW"/>
</dbReference>
<dbReference type="GO" id="GO:0042026">
    <property type="term" value="P:protein refolding"/>
    <property type="evidence" value="ECO:0007669"/>
    <property type="project" value="TreeGrafter"/>
</dbReference>
<evidence type="ECO:0000313" key="3">
    <source>
        <dbReference type="EMBL" id="QGZ95584.1"/>
    </source>
</evidence>
<evidence type="ECO:0000256" key="1">
    <source>
        <dbReference type="SAM" id="MobiDB-lite"/>
    </source>
</evidence>
<gene>
    <name evidence="3" type="primary">cbpA</name>
    <name evidence="3" type="ORF">DSM104635_02434</name>
</gene>
<dbReference type="Gene3D" id="2.60.260.20">
    <property type="entry name" value="Urease metallochaperone UreE, N-terminal domain"/>
    <property type="match status" value="2"/>
</dbReference>
<reference evidence="4" key="1">
    <citation type="submission" date="2019-12" db="EMBL/GenBank/DDBJ databases">
        <title>Complete genome of Terracaulis silvestris 0127_4.</title>
        <authorList>
            <person name="Vieira S."/>
            <person name="Riedel T."/>
            <person name="Sproer C."/>
            <person name="Pascual J."/>
            <person name="Boedeker C."/>
            <person name="Overmann J."/>
        </authorList>
    </citation>
    <scope>NUCLEOTIDE SEQUENCE [LARGE SCALE GENOMIC DNA]</scope>
    <source>
        <strain evidence="4">0127_4</strain>
    </source>
</reference>
<dbReference type="InterPro" id="IPR002939">
    <property type="entry name" value="DnaJ_C"/>
</dbReference>
<evidence type="ECO:0000259" key="2">
    <source>
        <dbReference type="PROSITE" id="PS50076"/>
    </source>
</evidence>
<protein>
    <submittedName>
        <fullName evidence="3">Curved DNA-binding protein</fullName>
    </submittedName>
</protein>
<dbReference type="CDD" id="cd10747">
    <property type="entry name" value="DnaJ_C"/>
    <property type="match status" value="1"/>
</dbReference>
<dbReference type="PROSITE" id="PS00636">
    <property type="entry name" value="DNAJ_1"/>
    <property type="match status" value="1"/>
</dbReference>
<accession>A0A6I6MSN4</accession>
<dbReference type="FunFam" id="2.60.260.20:FF:000013">
    <property type="entry name" value="DnaJ subfamily B member 11"/>
    <property type="match status" value="1"/>
</dbReference>
<dbReference type="Pfam" id="PF01556">
    <property type="entry name" value="DnaJ_C"/>
    <property type="match status" value="1"/>
</dbReference>
<dbReference type="KEGG" id="tsv:DSM104635_02434"/>
<name>A0A6I6MSN4_9CAUL</name>
<dbReference type="GO" id="GO:0005737">
    <property type="term" value="C:cytoplasm"/>
    <property type="evidence" value="ECO:0007669"/>
    <property type="project" value="TreeGrafter"/>
</dbReference>
<feature type="compositionally biased region" description="Gly residues" evidence="1">
    <location>
        <begin position="94"/>
        <end position="104"/>
    </location>
</feature>
<dbReference type="AlphaFoldDB" id="A0A6I6MSN4"/>
<dbReference type="RefSeq" id="WP_158766430.1">
    <property type="nucleotide sequence ID" value="NZ_CP047045.1"/>
</dbReference>
<dbReference type="InterPro" id="IPR001623">
    <property type="entry name" value="DnaJ_domain"/>
</dbReference>
<dbReference type="PANTHER" id="PTHR43096">
    <property type="entry name" value="DNAJ HOMOLOG 1, MITOCHONDRIAL-RELATED"/>
    <property type="match status" value="1"/>
</dbReference>
<dbReference type="InterPro" id="IPR008971">
    <property type="entry name" value="HSP40/DnaJ_pept-bd"/>
</dbReference>
<dbReference type="SUPFAM" id="SSF49493">
    <property type="entry name" value="HSP40/DnaJ peptide-binding domain"/>
    <property type="match status" value="2"/>
</dbReference>
<dbReference type="PANTHER" id="PTHR43096:SF10">
    <property type="entry name" value="CHAPERONE PROTEIN DNAJ A6, CHLOROPLASTIC"/>
    <property type="match status" value="1"/>
</dbReference>
<keyword evidence="3" id="KW-0238">DNA-binding</keyword>
<sequence>MSWDPYATLALGRTATADEIRRAYRAMAKELHPDVRPNDKQAEDRFKRATAAFNLLSDPVMKSRYDRGEIDADGNERMAFSSRPRQSARAHAGAGAGPGPGGAGAQDAFDLGDIFSDLFGPGFGNGRSYSRMRGRDIRFTLEVDFLDSINGAKRRVSLAEGRTLDVAIPAGVESGQVLRLKNQGGAGVQGGPAGDALVELTVRPHAFFRREGQDVHMDLNISLTEAVEGGRVQAPTPTGPVTLTIPAGSNTGKTLRLKGKGVAGQGDQFVKLQVMLPETPDEDLKKFVKKWAKRDYVPPRPQG</sequence>
<dbReference type="PRINTS" id="PR00625">
    <property type="entry name" value="JDOMAIN"/>
</dbReference>
<dbReference type="Gene3D" id="1.10.287.110">
    <property type="entry name" value="DnaJ domain"/>
    <property type="match status" value="1"/>
</dbReference>
<feature type="domain" description="J" evidence="2">
    <location>
        <begin position="4"/>
        <end position="69"/>
    </location>
</feature>
<dbReference type="GO" id="GO:0051082">
    <property type="term" value="F:unfolded protein binding"/>
    <property type="evidence" value="ECO:0007669"/>
    <property type="project" value="InterPro"/>
</dbReference>
<dbReference type="SMART" id="SM00271">
    <property type="entry name" value="DnaJ"/>
    <property type="match status" value="1"/>
</dbReference>
<dbReference type="PROSITE" id="PS50076">
    <property type="entry name" value="DNAJ_2"/>
    <property type="match status" value="1"/>
</dbReference>
<dbReference type="EMBL" id="CP047045">
    <property type="protein sequence ID" value="QGZ95584.1"/>
    <property type="molecule type" value="Genomic_DNA"/>
</dbReference>
<dbReference type="SUPFAM" id="SSF46565">
    <property type="entry name" value="Chaperone J-domain"/>
    <property type="match status" value="1"/>
</dbReference>
<dbReference type="Pfam" id="PF00226">
    <property type="entry name" value="DnaJ"/>
    <property type="match status" value="1"/>
</dbReference>
<keyword evidence="4" id="KW-1185">Reference proteome</keyword>
<organism evidence="3 4">
    <name type="scientific">Terricaulis silvestris</name>
    <dbReference type="NCBI Taxonomy" id="2686094"/>
    <lineage>
        <taxon>Bacteria</taxon>
        <taxon>Pseudomonadati</taxon>
        <taxon>Pseudomonadota</taxon>
        <taxon>Alphaproteobacteria</taxon>
        <taxon>Caulobacterales</taxon>
        <taxon>Caulobacteraceae</taxon>
        <taxon>Terricaulis</taxon>
    </lineage>
</organism>